<dbReference type="Proteomes" id="UP000264605">
    <property type="component" value="Chromosome"/>
</dbReference>
<dbReference type="PANTHER" id="PTHR13693">
    <property type="entry name" value="CLASS II AMINOTRANSFERASE/8-AMINO-7-OXONONANOATE SYNTHASE"/>
    <property type="match status" value="1"/>
</dbReference>
<dbReference type="Gene3D" id="3.90.1150.10">
    <property type="entry name" value="Aspartate Aminotransferase, domain 1"/>
    <property type="match status" value="1"/>
</dbReference>
<dbReference type="InterPro" id="IPR015422">
    <property type="entry name" value="PyrdxlP-dep_Trfase_small"/>
</dbReference>
<keyword evidence="7" id="KW-0093">Biotin biosynthesis</keyword>
<dbReference type="GO" id="GO:0008710">
    <property type="term" value="F:8-amino-7-oxononanoate synthase activity"/>
    <property type="evidence" value="ECO:0007669"/>
    <property type="project" value="UniProtKB-EC"/>
</dbReference>
<evidence type="ECO:0000256" key="8">
    <source>
        <dbReference type="ARBA" id="ARBA00022898"/>
    </source>
</evidence>
<keyword evidence="6" id="KW-0808">Transferase</keyword>
<comment type="pathway">
    <text evidence="2">Cofactor biosynthesis; biotin biosynthesis.</text>
</comment>
<dbReference type="Gene3D" id="3.40.640.10">
    <property type="entry name" value="Type I PLP-dependent aspartate aminotransferase-like (Major domain)"/>
    <property type="match status" value="1"/>
</dbReference>
<evidence type="ECO:0000256" key="11">
    <source>
        <dbReference type="ARBA" id="ARBA00047715"/>
    </source>
</evidence>
<reference evidence="14 17" key="2">
    <citation type="submission" date="2018-08" db="EMBL/GenBank/DDBJ databases">
        <title>Draft genome sequence of Pseudoalteromonas donghaensis HJ51.</title>
        <authorList>
            <person name="Oh J."/>
            <person name="Roh D."/>
        </authorList>
    </citation>
    <scope>NUCLEOTIDE SEQUENCE [LARGE SCALE GENOMIC DNA]</scope>
    <source>
        <strain evidence="14 17">HJ51</strain>
    </source>
</reference>
<dbReference type="InterPro" id="IPR015424">
    <property type="entry name" value="PyrdxlP-dep_Trfase"/>
</dbReference>
<comment type="subunit">
    <text evidence="4">Homodimer.</text>
</comment>
<dbReference type="PROSITE" id="PS00599">
    <property type="entry name" value="AA_TRANSFER_CLASS_2"/>
    <property type="match status" value="1"/>
</dbReference>
<accession>A0AAD0WCD5</accession>
<evidence type="ECO:0000313" key="17">
    <source>
        <dbReference type="Proteomes" id="UP000264605"/>
    </source>
</evidence>
<dbReference type="PANTHER" id="PTHR13693:SF100">
    <property type="entry name" value="8-AMINO-7-OXONONANOATE SYNTHASE"/>
    <property type="match status" value="1"/>
</dbReference>
<dbReference type="RefSeq" id="WP_036968322.1">
    <property type="nucleotide sequence ID" value="NZ_CP032090.1"/>
</dbReference>
<evidence type="ECO:0000313" key="15">
    <source>
        <dbReference type="EMBL" id="SFT92486.1"/>
    </source>
</evidence>
<dbReference type="InterPro" id="IPR004839">
    <property type="entry name" value="Aminotransferase_I/II_large"/>
</dbReference>
<organism evidence="14 17">
    <name type="scientific">Pseudoalteromonas lipolytica</name>
    <dbReference type="NCBI Taxonomy" id="570156"/>
    <lineage>
        <taxon>Bacteria</taxon>
        <taxon>Pseudomonadati</taxon>
        <taxon>Pseudomonadota</taxon>
        <taxon>Gammaproteobacteria</taxon>
        <taxon>Alteromonadales</taxon>
        <taxon>Pseudoalteromonadaceae</taxon>
        <taxon>Pseudoalteromonas</taxon>
    </lineage>
</organism>
<evidence type="ECO:0000256" key="3">
    <source>
        <dbReference type="ARBA" id="ARBA00010008"/>
    </source>
</evidence>
<dbReference type="KEGG" id="pdj:D0907_08560"/>
<protein>
    <recommendedName>
        <fullName evidence="5">8-amino-7-oxononanoate synthase</fullName>
        <ecNumber evidence="5">2.3.1.47</ecNumber>
    </recommendedName>
    <alternativeName>
        <fullName evidence="9">7-keto-8-amino-pelargonic acid synthase</fullName>
    </alternativeName>
    <alternativeName>
        <fullName evidence="10">8-amino-7-ketopelargonate synthase</fullName>
    </alternativeName>
</protein>
<comment type="cofactor">
    <cofactor evidence="1 12">
        <name>pyridoxal 5'-phosphate</name>
        <dbReference type="ChEBI" id="CHEBI:597326"/>
    </cofactor>
</comment>
<evidence type="ECO:0000256" key="6">
    <source>
        <dbReference type="ARBA" id="ARBA00022679"/>
    </source>
</evidence>
<evidence type="ECO:0000313" key="16">
    <source>
        <dbReference type="Proteomes" id="UP000183805"/>
    </source>
</evidence>
<dbReference type="AlphaFoldDB" id="A0AAD0WCD5"/>
<dbReference type="EMBL" id="CP032090">
    <property type="protein sequence ID" value="AXV65317.1"/>
    <property type="molecule type" value="Genomic_DNA"/>
</dbReference>
<evidence type="ECO:0000256" key="4">
    <source>
        <dbReference type="ARBA" id="ARBA00011738"/>
    </source>
</evidence>
<gene>
    <name evidence="14" type="ORF">D0907_08560</name>
    <name evidence="15" type="ORF">SAMN04487854_11683</name>
</gene>
<dbReference type="EC" id="2.3.1.47" evidence="5"/>
<keyword evidence="16" id="KW-1185">Reference proteome</keyword>
<dbReference type="GeneID" id="99505508"/>
<dbReference type="SUPFAM" id="SSF53383">
    <property type="entry name" value="PLP-dependent transferases"/>
    <property type="match status" value="1"/>
</dbReference>
<evidence type="ECO:0000313" key="14">
    <source>
        <dbReference type="EMBL" id="AXV65317.1"/>
    </source>
</evidence>
<sequence length="377" mass="41501">MPFEFIAQHLQARKEDALLRQRQLVEESNGRFIRIAGKQYLNFASNDYLGFADELVTVSELPLGSHSSALVNGYNKPQQALEQRLCELLGYESAMLFNSGFSANSSVLKALFNDKAVAQSAAIFQDKLNHASLIDGGLHSQAAMVRFNHNDLKHLESRIQKSKAKHKLIVSEGVFSMDGDKAPVAQLCELAHNYNAWLMIDDAHGFGVLGKHGLGSCEVHKPDLLIITFGKALASSGACLLASKSVIDYMLQFNRDYIYSTAMSPVMASSTRVQLEKILAADNKRMQLFKNIAYFKTLAKAKNLALMDSDTAIQPLVLGDAAQTVDVANKLKQCGIWLTAIRPPTVPFNTSRLRVTLSSAHQLDDINTLVDTLVECL</sequence>
<dbReference type="Pfam" id="PF00155">
    <property type="entry name" value="Aminotran_1_2"/>
    <property type="match status" value="1"/>
</dbReference>
<keyword evidence="8 12" id="KW-0663">Pyridoxal phosphate</keyword>
<comment type="catalytic activity">
    <reaction evidence="11">
        <text>6-carboxyhexanoyl-[ACP] + L-alanine + H(+) = (8S)-8-amino-7-oxononanoate + holo-[ACP] + CO2</text>
        <dbReference type="Rhea" id="RHEA:42288"/>
        <dbReference type="Rhea" id="RHEA-COMP:9685"/>
        <dbReference type="Rhea" id="RHEA-COMP:9955"/>
        <dbReference type="ChEBI" id="CHEBI:15378"/>
        <dbReference type="ChEBI" id="CHEBI:16526"/>
        <dbReference type="ChEBI" id="CHEBI:57972"/>
        <dbReference type="ChEBI" id="CHEBI:64479"/>
        <dbReference type="ChEBI" id="CHEBI:78846"/>
        <dbReference type="ChEBI" id="CHEBI:149468"/>
        <dbReference type="EC" id="2.3.1.47"/>
    </reaction>
</comment>
<evidence type="ECO:0000256" key="2">
    <source>
        <dbReference type="ARBA" id="ARBA00004746"/>
    </source>
</evidence>
<dbReference type="InterPro" id="IPR050087">
    <property type="entry name" value="AON_synthase_class-II"/>
</dbReference>
<evidence type="ECO:0000259" key="13">
    <source>
        <dbReference type="Pfam" id="PF00155"/>
    </source>
</evidence>
<proteinExistence type="inferred from homology"/>
<evidence type="ECO:0000256" key="7">
    <source>
        <dbReference type="ARBA" id="ARBA00022756"/>
    </source>
</evidence>
<dbReference type="InterPro" id="IPR001917">
    <property type="entry name" value="Aminotrans_II_pyridoxalP_BS"/>
</dbReference>
<dbReference type="GO" id="GO:0009102">
    <property type="term" value="P:biotin biosynthetic process"/>
    <property type="evidence" value="ECO:0007669"/>
    <property type="project" value="UniProtKB-KW"/>
</dbReference>
<evidence type="ECO:0000256" key="10">
    <source>
        <dbReference type="ARBA" id="ARBA00033381"/>
    </source>
</evidence>
<evidence type="ECO:0000256" key="1">
    <source>
        <dbReference type="ARBA" id="ARBA00001933"/>
    </source>
</evidence>
<dbReference type="InterPro" id="IPR015421">
    <property type="entry name" value="PyrdxlP-dep_Trfase_major"/>
</dbReference>
<dbReference type="Proteomes" id="UP000183805">
    <property type="component" value="Unassembled WGS sequence"/>
</dbReference>
<evidence type="ECO:0000256" key="9">
    <source>
        <dbReference type="ARBA" id="ARBA00032610"/>
    </source>
</evidence>
<reference evidence="15 16" key="1">
    <citation type="submission" date="2016-10" db="EMBL/GenBank/DDBJ databases">
        <authorList>
            <person name="Varghese N."/>
            <person name="Submissions S."/>
        </authorList>
    </citation>
    <scope>NUCLEOTIDE SEQUENCE [LARGE SCALE GENOMIC DNA]</scope>
    <source>
        <strain evidence="15 16">CGMCC 1.8499</strain>
    </source>
</reference>
<evidence type="ECO:0000256" key="12">
    <source>
        <dbReference type="RuleBase" id="RU003693"/>
    </source>
</evidence>
<feature type="domain" description="Aminotransferase class I/classII large" evidence="13">
    <location>
        <begin position="39"/>
        <end position="372"/>
    </location>
</feature>
<name>A0AAD0WCD5_9GAMM</name>
<dbReference type="GO" id="GO:0030170">
    <property type="term" value="F:pyridoxal phosphate binding"/>
    <property type="evidence" value="ECO:0007669"/>
    <property type="project" value="InterPro"/>
</dbReference>
<dbReference type="EMBL" id="FPAZ01000016">
    <property type="protein sequence ID" value="SFT92486.1"/>
    <property type="molecule type" value="Genomic_DNA"/>
</dbReference>
<comment type="similarity">
    <text evidence="3">Belongs to the class-II pyridoxal-phosphate-dependent aminotransferase family. BioF subfamily.</text>
</comment>
<evidence type="ECO:0000256" key="5">
    <source>
        <dbReference type="ARBA" id="ARBA00013187"/>
    </source>
</evidence>